<dbReference type="RefSeq" id="WP_279571630.1">
    <property type="nucleotide sequence ID" value="NZ_LWID01000001.1"/>
</dbReference>
<sequence>MANKLTNAPNLSEVAKRNEPLTELYILVGANAWAFYRKNAKDKATNGQGLDWQIFLDSVDGQNPNRYDSLPIVLGQHQINQLEGVKIAPKGYQIATLVYTEPNPLTQSQIATLCVNLAQNSDIQRLAIVNNIGERLEDLTDYLARIRQGDSVAEVVAKNNQAQSPLDMADIIKGASPNDRAKYFIDWCEHTAEPRYQLAYNALNNRIYRYNGKAWESMNDTEILRLITAFFRHYDAKYSLEKVKGVRDCLTLDLPLMGIAKPNLLAFNNGILDKNSLELMPFDPDYWLIGFNPCDYCQDCLPTPNFDKWLTFISYGKDERRQAFLAALYMILFNRTEWQLTLELIGEAGGGKSVFIEVAKLLSGNGNHEGITLKELDNPVSRSKVLDKTFLYSSDEGRYIGDSSTFKKLSSGEPLDFNPKYKDPFSQSVNAIFAICSNSLPIYKNDGGGMDRRRVIFPFDKAVPEQDRDYQLVSKLKGELSGIIQKIISAFPTPDIALKALFIQKNSAEVLALKRDNDHLLDFVQEFDLLPMPSRQGLIMGSLLHVPDLSTDLVFNRLYWIYLLYCHHHGIEAKYQLKPKHLERELIQAFKSSGFDIRFSIRTLAQGKRHTNATLKDKNATKQKLQND</sequence>
<gene>
    <name evidence="5" type="ORF">A6A20_00430</name>
</gene>
<dbReference type="InterPro" id="IPR014015">
    <property type="entry name" value="Helicase_SF3_DNA-vir"/>
</dbReference>
<evidence type="ECO:0000256" key="2">
    <source>
        <dbReference type="ARBA" id="ARBA00022801"/>
    </source>
</evidence>
<dbReference type="GO" id="GO:0016787">
    <property type="term" value="F:hydrolase activity"/>
    <property type="evidence" value="ECO:0007669"/>
    <property type="project" value="UniProtKB-KW"/>
</dbReference>
<dbReference type="PROSITE" id="PS51206">
    <property type="entry name" value="SF3_HELICASE_1"/>
    <property type="match status" value="1"/>
</dbReference>
<dbReference type="Pfam" id="PF08706">
    <property type="entry name" value="D5_N"/>
    <property type="match status" value="1"/>
</dbReference>
<keyword evidence="3" id="KW-0067">ATP-binding</keyword>
<dbReference type="AlphaFoldDB" id="A0A9X4PF95"/>
<dbReference type="SUPFAM" id="SSF52540">
    <property type="entry name" value="P-loop containing nucleoside triphosphate hydrolases"/>
    <property type="match status" value="1"/>
</dbReference>
<dbReference type="GO" id="GO:0005524">
    <property type="term" value="F:ATP binding"/>
    <property type="evidence" value="ECO:0007669"/>
    <property type="project" value="UniProtKB-KW"/>
</dbReference>
<proteinExistence type="predicted"/>
<feature type="domain" description="SF3 helicase" evidence="4">
    <location>
        <begin position="319"/>
        <end position="472"/>
    </location>
</feature>
<organism evidence="5 6">
    <name type="scientific">Volucribacter amazonae</name>
    <dbReference type="NCBI Taxonomy" id="256731"/>
    <lineage>
        <taxon>Bacteria</taxon>
        <taxon>Pseudomonadati</taxon>
        <taxon>Pseudomonadota</taxon>
        <taxon>Gammaproteobacteria</taxon>
        <taxon>Pasteurellales</taxon>
        <taxon>Pasteurellaceae</taxon>
        <taxon>Volucribacter</taxon>
    </lineage>
</organism>
<dbReference type="Gene3D" id="3.40.50.300">
    <property type="entry name" value="P-loop containing nucleotide triphosphate hydrolases"/>
    <property type="match status" value="1"/>
</dbReference>
<keyword evidence="2" id="KW-0378">Hydrolase</keyword>
<dbReference type="PANTHER" id="PTHR35372">
    <property type="entry name" value="ATP BINDING PROTEIN-RELATED"/>
    <property type="match status" value="1"/>
</dbReference>
<accession>A0A9X4PF95</accession>
<dbReference type="InterPro" id="IPR051620">
    <property type="entry name" value="ORF904-like_C"/>
</dbReference>
<evidence type="ECO:0000256" key="1">
    <source>
        <dbReference type="ARBA" id="ARBA00022741"/>
    </source>
</evidence>
<dbReference type="InterPro" id="IPR014818">
    <property type="entry name" value="Phage/plasmid_primase_P4_C"/>
</dbReference>
<reference evidence="5" key="1">
    <citation type="submission" date="2016-03" db="EMBL/GenBank/DDBJ databases">
        <title>Co-evolution between Pasteurellaceae and their hosts.</title>
        <authorList>
            <person name="Hansen M.J."/>
            <person name="Bojesen A.M."/>
            <person name="Planet P."/>
        </authorList>
    </citation>
    <scope>NUCLEOTIDE SEQUENCE</scope>
    <source>
        <strain evidence="5">146/S8/89</strain>
    </source>
</reference>
<dbReference type="InterPro" id="IPR027417">
    <property type="entry name" value="P-loop_NTPase"/>
</dbReference>
<keyword evidence="1" id="KW-0547">Nucleotide-binding</keyword>
<dbReference type="Gene3D" id="1.10.10.10">
    <property type="entry name" value="Winged helix-like DNA-binding domain superfamily/Winged helix DNA-binding domain"/>
    <property type="match status" value="1"/>
</dbReference>
<dbReference type="EMBL" id="LWID01000001">
    <property type="protein sequence ID" value="MDG6894130.1"/>
    <property type="molecule type" value="Genomic_DNA"/>
</dbReference>
<dbReference type="SMART" id="SM00885">
    <property type="entry name" value="D5_N"/>
    <property type="match status" value="1"/>
</dbReference>
<dbReference type="InterPro" id="IPR036388">
    <property type="entry name" value="WH-like_DNA-bd_sf"/>
</dbReference>
<protein>
    <recommendedName>
        <fullName evidence="4">SF3 helicase domain-containing protein</fullName>
    </recommendedName>
</protein>
<comment type="caution">
    <text evidence="5">The sequence shown here is derived from an EMBL/GenBank/DDBJ whole genome shotgun (WGS) entry which is preliminary data.</text>
</comment>
<evidence type="ECO:0000259" key="4">
    <source>
        <dbReference type="PROSITE" id="PS51206"/>
    </source>
</evidence>
<name>A0A9X4PF95_9PAST</name>
<dbReference type="PANTHER" id="PTHR35372:SF2">
    <property type="entry name" value="SF3 HELICASE DOMAIN-CONTAINING PROTEIN"/>
    <property type="match status" value="1"/>
</dbReference>
<evidence type="ECO:0000256" key="3">
    <source>
        <dbReference type="ARBA" id="ARBA00022840"/>
    </source>
</evidence>
<dbReference type="InterPro" id="IPR045455">
    <property type="entry name" value="NrS-1_pol-like_helicase"/>
</dbReference>
<keyword evidence="6" id="KW-1185">Reference proteome</keyword>
<dbReference type="Proteomes" id="UP001155500">
    <property type="component" value="Unassembled WGS sequence"/>
</dbReference>
<evidence type="ECO:0000313" key="5">
    <source>
        <dbReference type="EMBL" id="MDG6894130.1"/>
    </source>
</evidence>
<dbReference type="Pfam" id="PF19263">
    <property type="entry name" value="DUF5906"/>
    <property type="match status" value="1"/>
</dbReference>
<evidence type="ECO:0000313" key="6">
    <source>
        <dbReference type="Proteomes" id="UP001155500"/>
    </source>
</evidence>